<dbReference type="Proteomes" id="UP000275076">
    <property type="component" value="Unassembled WGS sequence"/>
</dbReference>
<evidence type="ECO:0000259" key="1">
    <source>
        <dbReference type="SMART" id="SM00849"/>
    </source>
</evidence>
<dbReference type="SMART" id="SM00849">
    <property type="entry name" value="Lactamase_B"/>
    <property type="match status" value="1"/>
</dbReference>
<dbReference type="PANTHER" id="PTHR23131">
    <property type="entry name" value="ENDORIBONUCLEASE LACTB2"/>
    <property type="match status" value="1"/>
</dbReference>
<gene>
    <name evidence="2" type="ORF">D7Z54_27860</name>
</gene>
<dbReference type="Gene3D" id="3.60.15.10">
    <property type="entry name" value="Ribonuclease Z/Hydroxyacylglutathione hydrolase-like"/>
    <property type="match status" value="1"/>
</dbReference>
<reference evidence="2 3" key="1">
    <citation type="submission" date="2018-10" db="EMBL/GenBank/DDBJ databases">
        <title>Draft genome sequence of Bacillus salarius IM0101, isolated from a hypersaline soil in Inner Mongolia, China.</title>
        <authorList>
            <person name="Yamprayoonswat W."/>
            <person name="Boonvisut S."/>
            <person name="Jumpathong W."/>
            <person name="Sittihan S."/>
            <person name="Ruangsuj P."/>
            <person name="Wanthongcharoen S."/>
            <person name="Thongpramul N."/>
            <person name="Pimmason S."/>
            <person name="Yu B."/>
            <person name="Yasawong M."/>
        </authorList>
    </citation>
    <scope>NUCLEOTIDE SEQUENCE [LARGE SCALE GENOMIC DNA]</scope>
    <source>
        <strain evidence="2 3">IM0101</strain>
    </source>
</reference>
<keyword evidence="3" id="KW-1185">Reference proteome</keyword>
<sequence>MMMKMKLRKKERIRTAPQYLFISFSLDRKKETLLVAGKSRKVSEYVYYTIINITATERVIQVSIQYEDNQITVFQSALLQTTSTVAVTKDIILIVDPTWLPAEIEAIQQHVKEKDNGQRQYVLFTHSDFDHILGWNAFPEAVTIASRGFVAKSDKKETIQEIQDFDDYYYIQRPYIIDYPDIDIIIDYDEQTIECNNTSIMFYLAPGHQPDGVFAVIQETNTLIAGDYLSDVEFPFIHHNSEAYERTIDKLENVISEKNIHLLIPGHGHSTNDVKEMQDRIGDSRWYIQALRDEIRQGVTYDVLQVFVDSFLFARYLGEEHEHNKQQIQAEEKR</sequence>
<dbReference type="InterPro" id="IPR050662">
    <property type="entry name" value="Sec-metab_biosynth-thioest"/>
</dbReference>
<dbReference type="AlphaFoldDB" id="A0A428MVC7"/>
<keyword evidence="2" id="KW-0378">Hydrolase</keyword>
<evidence type="ECO:0000313" key="3">
    <source>
        <dbReference type="Proteomes" id="UP000275076"/>
    </source>
</evidence>
<dbReference type="OrthoDB" id="1491389at2"/>
<dbReference type="SUPFAM" id="SSF56281">
    <property type="entry name" value="Metallo-hydrolase/oxidoreductase"/>
    <property type="match status" value="1"/>
</dbReference>
<comment type="caution">
    <text evidence="2">The sequence shown here is derived from an EMBL/GenBank/DDBJ whole genome shotgun (WGS) entry which is preliminary data.</text>
</comment>
<protein>
    <submittedName>
        <fullName evidence="2">MBL fold metallo-hydrolase</fullName>
    </submittedName>
</protein>
<organism evidence="2 3">
    <name type="scientific">Salibacterium salarium</name>
    <dbReference type="NCBI Taxonomy" id="284579"/>
    <lineage>
        <taxon>Bacteria</taxon>
        <taxon>Bacillati</taxon>
        <taxon>Bacillota</taxon>
        <taxon>Bacilli</taxon>
        <taxon>Bacillales</taxon>
        <taxon>Bacillaceae</taxon>
    </lineage>
</organism>
<dbReference type="Pfam" id="PF00753">
    <property type="entry name" value="Lactamase_B"/>
    <property type="match status" value="1"/>
</dbReference>
<dbReference type="GO" id="GO:0016787">
    <property type="term" value="F:hydrolase activity"/>
    <property type="evidence" value="ECO:0007669"/>
    <property type="project" value="UniProtKB-KW"/>
</dbReference>
<proteinExistence type="predicted"/>
<name>A0A428MVC7_9BACI</name>
<accession>A0A428MVC7</accession>
<dbReference type="InterPro" id="IPR001279">
    <property type="entry name" value="Metallo-B-lactamas"/>
</dbReference>
<feature type="domain" description="Metallo-beta-lactamase" evidence="1">
    <location>
        <begin position="80"/>
        <end position="267"/>
    </location>
</feature>
<evidence type="ECO:0000313" key="2">
    <source>
        <dbReference type="EMBL" id="RSL30103.1"/>
    </source>
</evidence>
<dbReference type="InterPro" id="IPR036866">
    <property type="entry name" value="RibonucZ/Hydroxyglut_hydro"/>
</dbReference>
<dbReference type="EMBL" id="RBVX01000043">
    <property type="protein sequence ID" value="RSL30103.1"/>
    <property type="molecule type" value="Genomic_DNA"/>
</dbReference>
<dbReference type="PANTHER" id="PTHR23131:SF0">
    <property type="entry name" value="ENDORIBONUCLEASE LACTB2"/>
    <property type="match status" value="1"/>
</dbReference>